<dbReference type="Proteomes" id="UP000193920">
    <property type="component" value="Unassembled WGS sequence"/>
</dbReference>
<sequence>MHKEQVNNEIMEDSDKRNTMETDTNEDINLNKVNMETDDKENINLNNNNIINNMDINNNNNNNALIMNNIIQGGVIYKNLNDINYIPSIIPNLYDVENNTVDVNHHSSPLTTNIHFNTFVNQCKSASPRLNILYVNARGFSKYKQKYIFNSLLYIYDIIFIIETWIINYIELFKNPNLLASTPIKEKRV</sequence>
<feature type="transmembrane region" description="Helical" evidence="2">
    <location>
        <begin position="147"/>
        <end position="170"/>
    </location>
</feature>
<keyword evidence="2" id="KW-1133">Transmembrane helix</keyword>
<protein>
    <submittedName>
        <fullName evidence="3">Uncharacterized protein</fullName>
    </submittedName>
</protein>
<keyword evidence="2" id="KW-0472">Membrane</keyword>
<proteinExistence type="predicted"/>
<evidence type="ECO:0000256" key="1">
    <source>
        <dbReference type="SAM" id="MobiDB-lite"/>
    </source>
</evidence>
<keyword evidence="4" id="KW-1185">Reference proteome</keyword>
<comment type="caution">
    <text evidence="3">The sequence shown here is derived from an EMBL/GenBank/DDBJ whole genome shotgun (WGS) entry which is preliminary data.</text>
</comment>
<organism evidence="3 4">
    <name type="scientific">Neocallimastix californiae</name>
    <dbReference type="NCBI Taxonomy" id="1754190"/>
    <lineage>
        <taxon>Eukaryota</taxon>
        <taxon>Fungi</taxon>
        <taxon>Fungi incertae sedis</taxon>
        <taxon>Chytridiomycota</taxon>
        <taxon>Chytridiomycota incertae sedis</taxon>
        <taxon>Neocallimastigomycetes</taxon>
        <taxon>Neocallimastigales</taxon>
        <taxon>Neocallimastigaceae</taxon>
        <taxon>Neocallimastix</taxon>
    </lineage>
</organism>
<reference evidence="3 4" key="1">
    <citation type="submission" date="2016-08" db="EMBL/GenBank/DDBJ databases">
        <title>A Parts List for Fungal Cellulosomes Revealed by Comparative Genomics.</title>
        <authorList>
            <consortium name="DOE Joint Genome Institute"/>
            <person name="Haitjema C.H."/>
            <person name="Gilmore S.P."/>
            <person name="Henske J.K."/>
            <person name="Solomon K.V."/>
            <person name="De Groot R."/>
            <person name="Kuo A."/>
            <person name="Mondo S.J."/>
            <person name="Salamov A.A."/>
            <person name="Labutti K."/>
            <person name="Zhao Z."/>
            <person name="Chiniquy J."/>
            <person name="Barry K."/>
            <person name="Brewer H.M."/>
            <person name="Purvine S.O."/>
            <person name="Wright A.T."/>
            <person name="Boxma B."/>
            <person name="Van Alen T."/>
            <person name="Hackstein J.H."/>
            <person name="Baker S.E."/>
            <person name="Grigoriev I.V."/>
            <person name="O'Malley M.A."/>
        </authorList>
    </citation>
    <scope>NUCLEOTIDE SEQUENCE [LARGE SCALE GENOMIC DNA]</scope>
    <source>
        <strain evidence="3 4">G1</strain>
    </source>
</reference>
<evidence type="ECO:0000313" key="4">
    <source>
        <dbReference type="Proteomes" id="UP000193920"/>
    </source>
</evidence>
<keyword evidence="2" id="KW-0812">Transmembrane</keyword>
<feature type="region of interest" description="Disordered" evidence="1">
    <location>
        <begin position="1"/>
        <end position="25"/>
    </location>
</feature>
<accession>A0A1Y2AUA9</accession>
<dbReference type="EMBL" id="MCOG01000207">
    <property type="protein sequence ID" value="ORY25870.1"/>
    <property type="molecule type" value="Genomic_DNA"/>
</dbReference>
<dbReference type="AlphaFoldDB" id="A0A1Y2AUA9"/>
<name>A0A1Y2AUA9_9FUNG</name>
<evidence type="ECO:0000313" key="3">
    <source>
        <dbReference type="EMBL" id="ORY25870.1"/>
    </source>
</evidence>
<dbReference type="OrthoDB" id="5598740at2759"/>
<gene>
    <name evidence="3" type="ORF">LY90DRAFT_513973</name>
</gene>
<evidence type="ECO:0000256" key="2">
    <source>
        <dbReference type="SAM" id="Phobius"/>
    </source>
</evidence>